<sequence>MCWPHDLQHSTQTQAFGLEEARNPPPDHSPMQPFSNPALGSSCLQPPNRSNPPTGSNGHSERNKVENVAWSQLRNTLRTLETSVELFPPLKSAIGALNECLHIVQKAAQNRAEYEKLADEFQSMVDAIKQYAGELELEPSNGSIANIAQCIQRQVADIKQKQDHGDGRRVLNATCDQEGVLESYRQVERLFRQLQTDLSMRTKQEVRKIHE</sequence>
<feature type="compositionally biased region" description="Polar residues" evidence="1">
    <location>
        <begin position="32"/>
        <end position="58"/>
    </location>
</feature>
<dbReference type="EMBL" id="CAJMWZ010002686">
    <property type="protein sequence ID" value="CAE6459927.1"/>
    <property type="molecule type" value="Genomic_DNA"/>
</dbReference>
<evidence type="ECO:0000313" key="2">
    <source>
        <dbReference type="EMBL" id="CAE6459927.1"/>
    </source>
</evidence>
<evidence type="ECO:0000256" key="1">
    <source>
        <dbReference type="SAM" id="MobiDB-lite"/>
    </source>
</evidence>
<protein>
    <submittedName>
        <fullName evidence="2">Uncharacterized protein</fullName>
    </submittedName>
</protein>
<evidence type="ECO:0000313" key="3">
    <source>
        <dbReference type="Proteomes" id="UP000663850"/>
    </source>
</evidence>
<comment type="caution">
    <text evidence="2">The sequence shown here is derived from an EMBL/GenBank/DDBJ whole genome shotgun (WGS) entry which is preliminary data.</text>
</comment>
<reference evidence="2" key="1">
    <citation type="submission" date="2021-01" db="EMBL/GenBank/DDBJ databases">
        <authorList>
            <person name="Kaushik A."/>
        </authorList>
    </citation>
    <scope>NUCLEOTIDE SEQUENCE</scope>
    <source>
        <strain evidence="2">Type strain: AG8-Rh-89/</strain>
    </source>
</reference>
<feature type="region of interest" description="Disordered" evidence="1">
    <location>
        <begin position="1"/>
        <end position="63"/>
    </location>
</feature>
<organism evidence="2 3">
    <name type="scientific">Rhizoctonia solani</name>
    <dbReference type="NCBI Taxonomy" id="456999"/>
    <lineage>
        <taxon>Eukaryota</taxon>
        <taxon>Fungi</taxon>
        <taxon>Dikarya</taxon>
        <taxon>Basidiomycota</taxon>
        <taxon>Agaricomycotina</taxon>
        <taxon>Agaricomycetes</taxon>
        <taxon>Cantharellales</taxon>
        <taxon>Ceratobasidiaceae</taxon>
        <taxon>Rhizoctonia</taxon>
    </lineage>
</organism>
<accession>A0A8H3GNT0</accession>
<feature type="non-terminal residue" evidence="2">
    <location>
        <position position="1"/>
    </location>
</feature>
<dbReference type="AlphaFoldDB" id="A0A8H3GNT0"/>
<dbReference type="Proteomes" id="UP000663850">
    <property type="component" value="Unassembled WGS sequence"/>
</dbReference>
<gene>
    <name evidence="2" type="ORF">RDB_LOCUS50210</name>
</gene>
<proteinExistence type="predicted"/>
<name>A0A8H3GNT0_9AGAM</name>